<reference evidence="1" key="1">
    <citation type="journal article" date="2014" name="Int. J. Syst. Evol. Microbiol.">
        <title>Complete genome sequence of Corynebacterium casei LMG S-19264T (=DSM 44701T), isolated from a smear-ripened cheese.</title>
        <authorList>
            <consortium name="US DOE Joint Genome Institute (JGI-PGF)"/>
            <person name="Walter F."/>
            <person name="Albersmeier A."/>
            <person name="Kalinowski J."/>
            <person name="Ruckert C."/>
        </authorList>
    </citation>
    <scope>NUCLEOTIDE SEQUENCE</scope>
    <source>
        <strain evidence="1">VKM Ac-2007</strain>
    </source>
</reference>
<keyword evidence="2" id="KW-1185">Reference proteome</keyword>
<reference evidence="1" key="2">
    <citation type="submission" date="2023-01" db="EMBL/GenBank/DDBJ databases">
        <authorList>
            <person name="Sun Q."/>
            <person name="Evtushenko L."/>
        </authorList>
    </citation>
    <scope>NUCLEOTIDE SEQUENCE</scope>
    <source>
        <strain evidence="1">VKM Ac-2007</strain>
    </source>
</reference>
<dbReference type="Proteomes" id="UP001143474">
    <property type="component" value="Unassembled WGS sequence"/>
</dbReference>
<gene>
    <name evidence="1" type="ORF">GCM10017600_45280</name>
</gene>
<protein>
    <submittedName>
        <fullName evidence="1">Uncharacterized protein</fullName>
    </submittedName>
</protein>
<evidence type="ECO:0000313" key="1">
    <source>
        <dbReference type="EMBL" id="GLK11122.1"/>
    </source>
</evidence>
<dbReference type="RefSeq" id="WP_271219517.1">
    <property type="nucleotide sequence ID" value="NZ_BAAAVD010000066.1"/>
</dbReference>
<comment type="caution">
    <text evidence="1">The sequence shown here is derived from an EMBL/GenBank/DDBJ whole genome shotgun (WGS) entry which is preliminary data.</text>
</comment>
<name>A0A9W6I3S0_9ACTN</name>
<dbReference type="EMBL" id="BSEV01000010">
    <property type="protein sequence ID" value="GLK11122.1"/>
    <property type="molecule type" value="Genomic_DNA"/>
</dbReference>
<proteinExistence type="predicted"/>
<accession>A0A9W6I3S0</accession>
<dbReference type="AlphaFoldDB" id="A0A9W6I3S0"/>
<evidence type="ECO:0000313" key="2">
    <source>
        <dbReference type="Proteomes" id="UP001143474"/>
    </source>
</evidence>
<organism evidence="1 2">
    <name type="scientific">Streptosporangium carneum</name>
    <dbReference type="NCBI Taxonomy" id="47481"/>
    <lineage>
        <taxon>Bacteria</taxon>
        <taxon>Bacillati</taxon>
        <taxon>Actinomycetota</taxon>
        <taxon>Actinomycetes</taxon>
        <taxon>Streptosporangiales</taxon>
        <taxon>Streptosporangiaceae</taxon>
        <taxon>Streptosporangium</taxon>
    </lineage>
</organism>
<sequence length="82" mass="9191">MGLIDRECVRRLLEAPDPGATLVFVQGDCMVLPDGEINDHHRPLIIARRYELTEFLGGETATDQQLDMLADRLDNVARDLAD</sequence>